<name>A0A0W8E5F6_9ZZZZ</name>
<sequence>MTRHKFRVLILSSILILGLLITGCTPSDQTGDPDNNQPPAATEQELTLYFAEAGANGLVAEKRTIEVEDPGQLSSLIVQELIAGPVNDSLYPTIPPETKLISVKLEAGTAMVDFSQEIISKHWGGSTGETMTIMSLVNSLTELSEVERVQILVEGEVVDSLLGHWDSSEPIERDESLILRPQS</sequence>
<dbReference type="PROSITE" id="PS51257">
    <property type="entry name" value="PROKAR_LIPOPROTEIN"/>
    <property type="match status" value="1"/>
</dbReference>
<comment type="caution">
    <text evidence="2">The sequence shown here is derived from an EMBL/GenBank/DDBJ whole genome shotgun (WGS) entry which is preliminary data.</text>
</comment>
<feature type="domain" description="GerMN" evidence="1">
    <location>
        <begin position="74"/>
        <end position="162"/>
    </location>
</feature>
<gene>
    <name evidence="2" type="ORF">ASZ90_018906</name>
</gene>
<dbReference type="InterPro" id="IPR019606">
    <property type="entry name" value="GerMN"/>
</dbReference>
<organism evidence="2">
    <name type="scientific">hydrocarbon metagenome</name>
    <dbReference type="NCBI Taxonomy" id="938273"/>
    <lineage>
        <taxon>unclassified sequences</taxon>
        <taxon>metagenomes</taxon>
        <taxon>ecological metagenomes</taxon>
    </lineage>
</organism>
<proteinExistence type="predicted"/>
<reference evidence="2" key="1">
    <citation type="journal article" date="2015" name="Proc. Natl. Acad. Sci. U.S.A.">
        <title>Networks of energetic and metabolic interactions define dynamics in microbial communities.</title>
        <authorList>
            <person name="Embree M."/>
            <person name="Liu J.K."/>
            <person name="Al-Bassam M.M."/>
            <person name="Zengler K."/>
        </authorList>
    </citation>
    <scope>NUCLEOTIDE SEQUENCE</scope>
</reference>
<dbReference type="SMART" id="SM00909">
    <property type="entry name" value="Germane"/>
    <property type="match status" value="1"/>
</dbReference>
<dbReference type="AlphaFoldDB" id="A0A0W8E5F6"/>
<dbReference type="EMBL" id="LNQE01001872">
    <property type="protein sequence ID" value="KUG03661.1"/>
    <property type="molecule type" value="Genomic_DNA"/>
</dbReference>
<protein>
    <submittedName>
        <fullName evidence="2">Spore germination protein</fullName>
    </submittedName>
</protein>
<evidence type="ECO:0000259" key="1">
    <source>
        <dbReference type="SMART" id="SM00909"/>
    </source>
</evidence>
<dbReference type="Pfam" id="PF10646">
    <property type="entry name" value="Germane"/>
    <property type="match status" value="1"/>
</dbReference>
<accession>A0A0W8E5F6</accession>
<evidence type="ECO:0000313" key="2">
    <source>
        <dbReference type="EMBL" id="KUG03661.1"/>
    </source>
</evidence>